<dbReference type="Pfam" id="PF25311">
    <property type="entry name" value="WDGH"/>
    <property type="match status" value="1"/>
</dbReference>
<keyword evidence="3" id="KW-1185">Reference proteome</keyword>
<dbReference type="EMBL" id="CP071463">
    <property type="protein sequence ID" value="QSW86060.1"/>
    <property type="molecule type" value="Genomic_DNA"/>
</dbReference>
<dbReference type="InterPro" id="IPR057362">
    <property type="entry name" value="WDGH"/>
</dbReference>
<dbReference type="GeneID" id="63182938"/>
<name>A0A8A2UBQ1_9EURY</name>
<dbReference type="RefSeq" id="WP_207271212.1">
    <property type="nucleotide sequence ID" value="NZ_CP071463.1"/>
</dbReference>
<evidence type="ECO:0000313" key="3">
    <source>
        <dbReference type="Proteomes" id="UP000663191"/>
    </source>
</evidence>
<protein>
    <recommendedName>
        <fullName evidence="1">WDGH domain-containing protein</fullName>
    </recommendedName>
</protein>
<reference evidence="2 3" key="1">
    <citation type="journal article" date="2006" name="Int. J. Syst. Evol. Microbiol.">
        <title>Haloterrigena longa sp. nov. and Haloterrigena limicola sp. nov., extremely halophilic archaea isolated from a salt lake.</title>
        <authorList>
            <person name="Cui H.L."/>
            <person name="Tohty D."/>
            <person name="Zhou P.J."/>
            <person name="Liu S.J."/>
        </authorList>
    </citation>
    <scope>NUCLEOTIDE SEQUENCE [LARGE SCALE GENOMIC DNA]</scope>
    <source>
        <strain evidence="2 3">ABH32</strain>
    </source>
</reference>
<evidence type="ECO:0000313" key="2">
    <source>
        <dbReference type="EMBL" id="QSW86060.1"/>
    </source>
</evidence>
<feature type="domain" description="WDGH" evidence="1">
    <location>
        <begin position="6"/>
        <end position="94"/>
    </location>
</feature>
<dbReference type="OrthoDB" id="324133at2157"/>
<proteinExistence type="predicted"/>
<dbReference type="Proteomes" id="UP000663191">
    <property type="component" value="Chromosome"/>
</dbReference>
<sequence>MTVEKTVDEVYTDRNLLAVAMVHMAVLEDYAGGWYEPDADDADADEWAIVWARLPTGQVSWHVPRDLARRSALPQTSRVWDGHGRDEKNTRLRTFAEAGS</sequence>
<organism evidence="2 3">
    <name type="scientific">Natrinema longum</name>
    <dbReference type="NCBI Taxonomy" id="370324"/>
    <lineage>
        <taxon>Archaea</taxon>
        <taxon>Methanobacteriati</taxon>
        <taxon>Methanobacteriota</taxon>
        <taxon>Stenosarchaea group</taxon>
        <taxon>Halobacteria</taxon>
        <taxon>Halobacteriales</taxon>
        <taxon>Natrialbaceae</taxon>
        <taxon>Natrinema</taxon>
    </lineage>
</organism>
<dbReference type="KEGG" id="hlo:J0X27_04300"/>
<evidence type="ECO:0000259" key="1">
    <source>
        <dbReference type="Pfam" id="PF25311"/>
    </source>
</evidence>
<dbReference type="AlphaFoldDB" id="A0A8A2UBQ1"/>
<accession>A0A8A2UBQ1</accession>
<gene>
    <name evidence="2" type="ORF">J0X27_04300</name>
</gene>